<dbReference type="InterPro" id="IPR035990">
    <property type="entry name" value="TIM_sf"/>
</dbReference>
<accession>A0A8H6CJM3</accession>
<gene>
    <name evidence="5" type="ORF">HO133_009922</name>
</gene>
<evidence type="ECO:0000256" key="1">
    <source>
        <dbReference type="ARBA" id="ARBA00007422"/>
    </source>
</evidence>
<dbReference type="PROSITE" id="PS51440">
    <property type="entry name" value="TIM_2"/>
    <property type="match status" value="1"/>
</dbReference>
<dbReference type="Proteomes" id="UP000593566">
    <property type="component" value="Unassembled WGS sequence"/>
</dbReference>
<dbReference type="GO" id="GO:0019563">
    <property type="term" value="P:glycerol catabolic process"/>
    <property type="evidence" value="ECO:0007669"/>
    <property type="project" value="TreeGrafter"/>
</dbReference>
<proteinExistence type="inferred from homology"/>
<comment type="pathway">
    <text evidence="4">Carbohydrate biosynthesis; gluconeogenesis.</text>
</comment>
<dbReference type="GO" id="GO:0004807">
    <property type="term" value="F:triose-phosphate isomerase activity"/>
    <property type="evidence" value="ECO:0007669"/>
    <property type="project" value="UniProtKB-EC"/>
</dbReference>
<evidence type="ECO:0000256" key="3">
    <source>
        <dbReference type="ARBA" id="ARBA00023235"/>
    </source>
</evidence>
<comment type="subunit">
    <text evidence="2">Homodimer.</text>
</comment>
<dbReference type="CDD" id="cd00311">
    <property type="entry name" value="TIM"/>
    <property type="match status" value="1"/>
</dbReference>
<dbReference type="PANTHER" id="PTHR21139:SF2">
    <property type="entry name" value="TRIOSEPHOSPHATE ISOMERASE"/>
    <property type="match status" value="1"/>
</dbReference>
<comment type="catalytic activity">
    <reaction evidence="4">
        <text>D-glyceraldehyde 3-phosphate = dihydroxyacetone phosphate</text>
        <dbReference type="Rhea" id="RHEA:18585"/>
        <dbReference type="ChEBI" id="CHEBI:57642"/>
        <dbReference type="ChEBI" id="CHEBI:59776"/>
        <dbReference type="EC" id="5.3.1.1"/>
    </reaction>
</comment>
<dbReference type="GO" id="GO:0006096">
    <property type="term" value="P:glycolytic process"/>
    <property type="evidence" value="ECO:0007669"/>
    <property type="project" value="UniProtKB-UniPathway"/>
</dbReference>
<protein>
    <recommendedName>
        <fullName evidence="4">Triosephosphate isomerase</fullName>
        <ecNumber evidence="4">5.3.1.1</ecNumber>
    </recommendedName>
</protein>
<dbReference type="EMBL" id="JACCJB010000008">
    <property type="protein sequence ID" value="KAF6224729.1"/>
    <property type="molecule type" value="Genomic_DNA"/>
</dbReference>
<evidence type="ECO:0000313" key="6">
    <source>
        <dbReference type="Proteomes" id="UP000593566"/>
    </source>
</evidence>
<reference evidence="5 6" key="1">
    <citation type="journal article" date="2020" name="Genomics">
        <title>Complete, high-quality genomes from long-read metagenomic sequencing of two wolf lichen thalli reveals enigmatic genome architecture.</title>
        <authorList>
            <person name="McKenzie S.K."/>
            <person name="Walston R.F."/>
            <person name="Allen J.L."/>
        </authorList>
    </citation>
    <scope>NUCLEOTIDE SEQUENCE [LARGE SCALE GENOMIC DNA]</scope>
    <source>
        <strain evidence="5">WasteWater1</strain>
    </source>
</reference>
<evidence type="ECO:0000313" key="5">
    <source>
        <dbReference type="EMBL" id="KAF6224729.1"/>
    </source>
</evidence>
<dbReference type="GO" id="GO:0006094">
    <property type="term" value="P:gluconeogenesis"/>
    <property type="evidence" value="ECO:0007669"/>
    <property type="project" value="UniProtKB-UniPathway"/>
</dbReference>
<dbReference type="GeneID" id="59338315"/>
<dbReference type="AlphaFoldDB" id="A0A8H6CJM3"/>
<dbReference type="EC" id="5.3.1.1" evidence="4"/>
<dbReference type="InterPro" id="IPR000652">
    <property type="entry name" value="Triosephosphate_isomerase"/>
</dbReference>
<dbReference type="GO" id="GO:0046166">
    <property type="term" value="P:glyceraldehyde-3-phosphate biosynthetic process"/>
    <property type="evidence" value="ECO:0007669"/>
    <property type="project" value="TreeGrafter"/>
</dbReference>
<dbReference type="UniPathway" id="UPA00138"/>
<keyword evidence="4" id="KW-0312">Gluconeogenesis</keyword>
<dbReference type="UniPathway" id="UPA00109">
    <property type="reaction ID" value="UER00189"/>
</dbReference>
<evidence type="ECO:0000256" key="2">
    <source>
        <dbReference type="ARBA" id="ARBA00011738"/>
    </source>
</evidence>
<sequence length="259" mass="27650">MKPPTLPERLVGVNLKMYFDAPSTTAYITAIARFVAPPASISTGIFILPAYPCLASASDLLDMTPQVILGAQNCHAEDSGAYTGEVSPLMLKQLGCRVVCLGHAERRRAPFNETDEVVATKAEAVVRNGMIPLVCIGEKSRSGIMSEGVGIAVRECSPQVMSVLRAVPGDAPIIFAYEPVWAIGAQEPASADHVLAVVKSLKQLIGTVEERADVRILYGGSAKPGTWGTLKEGVDGLFLGRFAHDVGNFERVVREVEES</sequence>
<keyword evidence="3 4" id="KW-0413">Isomerase</keyword>
<dbReference type="Pfam" id="PF00121">
    <property type="entry name" value="TIM"/>
    <property type="match status" value="1"/>
</dbReference>
<dbReference type="GO" id="GO:0005829">
    <property type="term" value="C:cytosol"/>
    <property type="evidence" value="ECO:0007669"/>
    <property type="project" value="TreeGrafter"/>
</dbReference>
<name>A0A8H6CJM3_9LECA</name>
<organism evidence="5 6">
    <name type="scientific">Letharia lupina</name>
    <dbReference type="NCBI Taxonomy" id="560253"/>
    <lineage>
        <taxon>Eukaryota</taxon>
        <taxon>Fungi</taxon>
        <taxon>Dikarya</taxon>
        <taxon>Ascomycota</taxon>
        <taxon>Pezizomycotina</taxon>
        <taxon>Lecanoromycetes</taxon>
        <taxon>OSLEUM clade</taxon>
        <taxon>Lecanoromycetidae</taxon>
        <taxon>Lecanorales</taxon>
        <taxon>Lecanorineae</taxon>
        <taxon>Parmeliaceae</taxon>
        <taxon>Letharia</taxon>
    </lineage>
</organism>
<keyword evidence="6" id="KW-1185">Reference proteome</keyword>
<dbReference type="RefSeq" id="XP_037153596.1">
    <property type="nucleotide sequence ID" value="XM_037300779.1"/>
</dbReference>
<dbReference type="InterPro" id="IPR013785">
    <property type="entry name" value="Aldolase_TIM"/>
</dbReference>
<keyword evidence="4" id="KW-0324">Glycolysis</keyword>
<comment type="similarity">
    <text evidence="1 4">Belongs to the triosephosphate isomerase family.</text>
</comment>
<comment type="caution">
    <text evidence="5">The sequence shown here is derived from an EMBL/GenBank/DDBJ whole genome shotgun (WGS) entry which is preliminary data.</text>
</comment>
<dbReference type="Gene3D" id="3.20.20.70">
    <property type="entry name" value="Aldolase class I"/>
    <property type="match status" value="1"/>
</dbReference>
<dbReference type="SUPFAM" id="SSF51351">
    <property type="entry name" value="Triosephosphate isomerase (TIM)"/>
    <property type="match status" value="1"/>
</dbReference>
<evidence type="ECO:0000256" key="4">
    <source>
        <dbReference type="RuleBase" id="RU363013"/>
    </source>
</evidence>
<dbReference type="PANTHER" id="PTHR21139">
    <property type="entry name" value="TRIOSEPHOSPHATE ISOMERASE"/>
    <property type="match status" value="1"/>
</dbReference>
<comment type="pathway">
    <text evidence="4">Carbohydrate degradation; glycolysis; D-glyceraldehyde 3-phosphate from glycerone phosphate: step 1/1.</text>
</comment>